<reference evidence="2 3" key="1">
    <citation type="journal article" date="2014" name="Genome Announc.">
        <title>Draft Genome Sequence of Streptomyces fradiae ATCC 19609, a Strain Highly Sensitive to Antibiotics.</title>
        <authorList>
            <person name="Bekker O.B."/>
            <person name="Klimina K.M."/>
            <person name="Vatlin A.A."/>
            <person name="Zakharevich N.V."/>
            <person name="Kasianov A.S."/>
            <person name="Danilenko V.N."/>
        </authorList>
    </citation>
    <scope>NUCLEOTIDE SEQUENCE [LARGE SCALE GENOMIC DNA]</scope>
    <source>
        <strain evidence="2 3">ATCC 19609</strain>
    </source>
</reference>
<accession>A0A3R7HVJ5</accession>
<dbReference type="Proteomes" id="UP000028058">
    <property type="component" value="Unassembled WGS sequence"/>
</dbReference>
<evidence type="ECO:0000313" key="3">
    <source>
        <dbReference type="Proteomes" id="UP000028058"/>
    </source>
</evidence>
<sequence length="62" mass="6782">MGPDGRPGPPAPHAPSGFPVPPRRPAARTPGRPGRLRYPDPDIRERFRAGGGRLDSRRTAFR</sequence>
<evidence type="ECO:0000313" key="2">
    <source>
        <dbReference type="EMBL" id="RKM91768.1"/>
    </source>
</evidence>
<keyword evidence="3" id="KW-1185">Reference proteome</keyword>
<feature type="compositionally biased region" description="Basic and acidic residues" evidence="1">
    <location>
        <begin position="37"/>
        <end position="62"/>
    </location>
</feature>
<feature type="compositionally biased region" description="Pro residues" evidence="1">
    <location>
        <begin position="1"/>
        <end position="24"/>
    </location>
</feature>
<proteinExistence type="predicted"/>
<organism evidence="2 3">
    <name type="scientific">Streptomyces xinghaiensis</name>
    <dbReference type="NCBI Taxonomy" id="1038928"/>
    <lineage>
        <taxon>Bacteria</taxon>
        <taxon>Bacillati</taxon>
        <taxon>Actinomycetota</taxon>
        <taxon>Actinomycetes</taxon>
        <taxon>Kitasatosporales</taxon>
        <taxon>Streptomycetaceae</taxon>
        <taxon>Streptomyces</taxon>
    </lineage>
</organism>
<gene>
    <name evidence="2" type="ORF">SFRA_027700</name>
</gene>
<dbReference type="EMBL" id="JNAD02000016">
    <property type="protein sequence ID" value="RKM91768.1"/>
    <property type="molecule type" value="Genomic_DNA"/>
</dbReference>
<feature type="region of interest" description="Disordered" evidence="1">
    <location>
        <begin position="1"/>
        <end position="62"/>
    </location>
</feature>
<evidence type="ECO:0000256" key="1">
    <source>
        <dbReference type="SAM" id="MobiDB-lite"/>
    </source>
</evidence>
<comment type="caution">
    <text evidence="2">The sequence shown here is derived from an EMBL/GenBank/DDBJ whole genome shotgun (WGS) entry which is preliminary data.</text>
</comment>
<dbReference type="AlphaFoldDB" id="A0A3R7HVJ5"/>
<protein>
    <submittedName>
        <fullName evidence="2">Uncharacterized protein</fullName>
    </submittedName>
</protein>
<name>A0A3R7HVJ5_9ACTN</name>